<keyword evidence="4" id="KW-1185">Reference proteome</keyword>
<dbReference type="OrthoDB" id="1900402at2"/>
<feature type="domain" description="Xylose isomerase-like TIM barrel" evidence="2">
    <location>
        <begin position="19"/>
        <end position="271"/>
    </location>
</feature>
<dbReference type="AlphaFoldDB" id="A0A4U0RPQ2"/>
<accession>A0A4U0RPQ2</accession>
<gene>
    <name evidence="3" type="ORF">FCI23_48985</name>
</gene>
<dbReference type="InterPro" id="IPR047715">
    <property type="entry name" value="EboA_dom"/>
</dbReference>
<dbReference type="GO" id="GO:0016853">
    <property type="term" value="F:isomerase activity"/>
    <property type="evidence" value="ECO:0007669"/>
    <property type="project" value="UniProtKB-KW"/>
</dbReference>
<dbReference type="InterPro" id="IPR036237">
    <property type="entry name" value="Xyl_isomerase-like_sf"/>
</dbReference>
<evidence type="ECO:0000259" key="2">
    <source>
        <dbReference type="Pfam" id="PF01261"/>
    </source>
</evidence>
<dbReference type="InterPro" id="IPR050312">
    <property type="entry name" value="IolE/XylAMocC-like"/>
</dbReference>
<dbReference type="SUPFAM" id="SSF51658">
    <property type="entry name" value="Xylose isomerase-like"/>
    <property type="match status" value="1"/>
</dbReference>
<reference evidence="3 4" key="1">
    <citation type="submission" date="2019-04" db="EMBL/GenBank/DDBJ databases">
        <title>Streptomyces oryziradicis sp. nov., a novel actinomycete isolated from rhizosphere soil of rice (Oryza sativa L.).</title>
        <authorList>
            <person name="Li C."/>
        </authorList>
    </citation>
    <scope>NUCLEOTIDE SEQUENCE [LARGE SCALE GENOMIC DNA]</scope>
    <source>
        <strain evidence="3 4">NEAU-C40</strain>
    </source>
</reference>
<keyword evidence="3" id="KW-0413">Isomerase</keyword>
<sequence length="513" mass="55108">MRFGYGTNGFTNHRLDDALELIAELGYDGVALTLDHHHLDPFAPGLARRTAQIADRLRSLSLGVVVETGARYLLDHRRKHAPTLLDDDPSLRLEYLRRAVAVGADLGAQAVSFWAGSRPPTVDPGTAWSRLVTGCAVVVDAADRAGVRLGFEPEPGMLVETVEHWHALRGLLGGPECFGLTLDIGHCQCLEPDPVPQCVAAAAPYLVNVQIDDMRRGVHEHLEFGSGEIHFPPVLRALSDGGYRGLVAVELPRHSHAAPTVAAASLAFLRAADEQNPPHGPRSAHQSATGGENMTAPIENAWPKPDAGQHALDLRAAFAGLPCEPWLDEATDTVRERPEALAGLFAATARHCGRQQLAAAPGWTADEAARTILLSALQLPEETLITHVEEAYTYGDAAEKRAVLRALPLLPLGDRAVPLLHDAIRTNDPRLLAAAVGGPYARRLDAAMWRQAVLKCVFTGVPLDAVHALRERADTQLMDLLQEYALERRAAGRDVPADAVALLQGHGTKEGGA</sequence>
<dbReference type="InterPro" id="IPR013022">
    <property type="entry name" value="Xyl_isomerase-like_TIM-brl"/>
</dbReference>
<dbReference type="PANTHER" id="PTHR12110:SF52">
    <property type="entry name" value="XYLOSE ISOMERASE"/>
    <property type="match status" value="1"/>
</dbReference>
<evidence type="ECO:0000313" key="4">
    <source>
        <dbReference type="Proteomes" id="UP000305778"/>
    </source>
</evidence>
<proteinExistence type="predicted"/>
<organism evidence="3 4">
    <name type="scientific">Actinacidiphila oryziradicis</name>
    <dbReference type="NCBI Taxonomy" id="2571141"/>
    <lineage>
        <taxon>Bacteria</taxon>
        <taxon>Bacillati</taxon>
        <taxon>Actinomycetota</taxon>
        <taxon>Actinomycetes</taxon>
        <taxon>Kitasatosporales</taxon>
        <taxon>Streptomycetaceae</taxon>
        <taxon>Actinacidiphila</taxon>
    </lineage>
</organism>
<dbReference type="EMBL" id="SUMC01000136">
    <property type="protein sequence ID" value="TJZ97909.1"/>
    <property type="molecule type" value="Genomic_DNA"/>
</dbReference>
<dbReference type="NCBIfam" id="NF035938">
    <property type="entry name" value="EboA_domain"/>
    <property type="match status" value="1"/>
</dbReference>
<protein>
    <submittedName>
        <fullName evidence="3">Sugar phosphate isomerase/epimerase</fullName>
    </submittedName>
</protein>
<dbReference type="PANTHER" id="PTHR12110">
    <property type="entry name" value="HYDROXYPYRUVATE ISOMERASE"/>
    <property type="match status" value="1"/>
</dbReference>
<comment type="caution">
    <text evidence="3">The sequence shown here is derived from an EMBL/GenBank/DDBJ whole genome shotgun (WGS) entry which is preliminary data.</text>
</comment>
<dbReference type="Proteomes" id="UP000305778">
    <property type="component" value="Unassembled WGS sequence"/>
</dbReference>
<evidence type="ECO:0000256" key="1">
    <source>
        <dbReference type="SAM" id="MobiDB-lite"/>
    </source>
</evidence>
<feature type="region of interest" description="Disordered" evidence="1">
    <location>
        <begin position="273"/>
        <end position="306"/>
    </location>
</feature>
<dbReference type="Gene3D" id="3.20.20.150">
    <property type="entry name" value="Divalent-metal-dependent TIM barrel enzymes"/>
    <property type="match status" value="1"/>
</dbReference>
<evidence type="ECO:0000313" key="3">
    <source>
        <dbReference type="EMBL" id="TJZ97909.1"/>
    </source>
</evidence>
<name>A0A4U0RPQ2_9ACTN</name>
<dbReference type="Pfam" id="PF01261">
    <property type="entry name" value="AP_endonuc_2"/>
    <property type="match status" value="1"/>
</dbReference>